<reference evidence="2 3" key="1">
    <citation type="submission" date="2020-04" db="EMBL/GenBank/DDBJ databases">
        <title>Perkinsus chesapeaki whole genome sequence.</title>
        <authorList>
            <person name="Bogema D.R."/>
        </authorList>
    </citation>
    <scope>NUCLEOTIDE SEQUENCE [LARGE SCALE GENOMIC DNA]</scope>
    <source>
        <strain evidence="2">ATCC PRA-425</strain>
    </source>
</reference>
<keyword evidence="3" id="KW-1185">Reference proteome</keyword>
<feature type="compositionally biased region" description="Polar residues" evidence="1">
    <location>
        <begin position="1"/>
        <end position="11"/>
    </location>
</feature>
<dbReference type="SUPFAM" id="SSF117281">
    <property type="entry name" value="Kelch motif"/>
    <property type="match status" value="1"/>
</dbReference>
<proteinExistence type="predicted"/>
<dbReference type="EMBL" id="JAAPAO010000119">
    <property type="protein sequence ID" value="KAF4672117.1"/>
    <property type="molecule type" value="Genomic_DNA"/>
</dbReference>
<evidence type="ECO:0000256" key="1">
    <source>
        <dbReference type="SAM" id="MobiDB-lite"/>
    </source>
</evidence>
<protein>
    <recommendedName>
        <fullName evidence="4">Kelch-like</fullName>
    </recommendedName>
</protein>
<dbReference type="Proteomes" id="UP000591131">
    <property type="component" value="Unassembled WGS sequence"/>
</dbReference>
<feature type="region of interest" description="Disordered" evidence="1">
    <location>
        <begin position="1"/>
        <end position="24"/>
    </location>
</feature>
<dbReference type="PANTHER" id="PTHR23244">
    <property type="entry name" value="KELCH REPEAT DOMAIN"/>
    <property type="match status" value="1"/>
</dbReference>
<sequence length="497" mass="54723">MSLQFTPSGRSTEPLLPLSTSEAPQRRLSYAAHPTHRYSLRMSPQRKKWIQKRVVSCHPCDSTQCCRRKRALNAVGSSLLDYTSTAAFAAGWHRLPAGGFDGRSGHALLACWDANTVYLSGGLDSMSRSMSDVYCSVDGGRAWECRAASADWTPRMGHCLVSLNHDSALLLLGGWDRHFNFKNDVWRSSDGGRTWTEMIPDDPTQSFPPRCNFACAVLDTGRIIVCGGLGTNNVHLNDVWCSDDSGENWTQLHNSAPWEPRWAMGFTTLNGGSSFIIVGGTTMTGFLSDVWRSDDGGETWHAETLNGEFGPRGGMAVVQHNPSGMLVLCGGEITTTSSQQALPGEPSSDVDQCSSDVWISRDEGRSWLKASATSSDSCGCLPPLGLSQDGLPETMPRRWQARCLVRCVALHSDRLLLVGGELRSEKRVNDAWLCTGATDCSAAKDQREWLLKLGEFVSGDRQHLIKRRRSSCRMSSLPCLPFHLWVDNIMPFIMDDI</sequence>
<name>A0A7J6ML66_PERCH</name>
<dbReference type="OrthoDB" id="410491at2759"/>
<evidence type="ECO:0000313" key="2">
    <source>
        <dbReference type="EMBL" id="KAF4672117.1"/>
    </source>
</evidence>
<comment type="caution">
    <text evidence="2">The sequence shown here is derived from an EMBL/GenBank/DDBJ whole genome shotgun (WGS) entry which is preliminary data.</text>
</comment>
<dbReference type="AlphaFoldDB" id="A0A7J6ML66"/>
<organism evidence="2 3">
    <name type="scientific">Perkinsus chesapeaki</name>
    <name type="common">Clam parasite</name>
    <name type="synonym">Perkinsus andrewsi</name>
    <dbReference type="NCBI Taxonomy" id="330153"/>
    <lineage>
        <taxon>Eukaryota</taxon>
        <taxon>Sar</taxon>
        <taxon>Alveolata</taxon>
        <taxon>Perkinsozoa</taxon>
        <taxon>Perkinsea</taxon>
        <taxon>Perkinsida</taxon>
        <taxon>Perkinsidae</taxon>
        <taxon>Perkinsus</taxon>
    </lineage>
</organism>
<dbReference type="InterPro" id="IPR015915">
    <property type="entry name" value="Kelch-typ_b-propeller"/>
</dbReference>
<dbReference type="Pfam" id="PF24681">
    <property type="entry name" value="Kelch_KLHDC2_KLHL20_DRC7"/>
    <property type="match status" value="1"/>
</dbReference>
<dbReference type="CDD" id="cd15482">
    <property type="entry name" value="Sialidase_non-viral"/>
    <property type="match status" value="2"/>
</dbReference>
<dbReference type="Gene3D" id="2.120.10.80">
    <property type="entry name" value="Kelch-type beta propeller"/>
    <property type="match status" value="2"/>
</dbReference>
<evidence type="ECO:0008006" key="4">
    <source>
        <dbReference type="Google" id="ProtNLM"/>
    </source>
</evidence>
<accession>A0A7J6ML66</accession>
<dbReference type="PANTHER" id="PTHR23244:SF456">
    <property type="entry name" value="MULTIPLE EPIDERMAL GROWTH FACTOR-LIKE DOMAINS PROTEIN 8"/>
    <property type="match status" value="1"/>
</dbReference>
<gene>
    <name evidence="2" type="ORF">FOL47_000888</name>
</gene>
<evidence type="ECO:0000313" key="3">
    <source>
        <dbReference type="Proteomes" id="UP000591131"/>
    </source>
</evidence>